<keyword evidence="1" id="KW-0732">Signal</keyword>
<dbReference type="STRING" id="555512.SAMN04487993_1005236"/>
<gene>
    <name evidence="3" type="ORF">SAMN04487993_1005236</name>
</gene>
<dbReference type="SUPFAM" id="SSF54665">
    <property type="entry name" value="CO dehydrogenase molybdoprotein N-domain-like"/>
    <property type="match status" value="1"/>
</dbReference>
<sequence length="734" mass="77545">MTPPTSWKGKIMTRSLSRRAFLGSSAGLVIGLTLPLAARAQSGAAAALQSGATGSAGFAPNAFIRVAPDDTVTVLIKHIEFGQGPFTGLATLVAEEMDADWSQMRAEHAPANDELYKNLAFGMQGTGGSTAMANSYMQMRKAGAAARALLVAAAAEDWGVPEAEITVSKGRISHGAHSSGFGALAERAAGLTPPEDPPVKSADQFTLIGTDLPKLDTAAKSNGTAQFTMDVYREGMQTVVVAHPRKFGATVAGFDDSAAVQVPGVVAVRQIPQGVAVYATSTHAALKGRAALSVDWDESGAETRSTEQMFEEFSQAAAEGGQEAELAGRGASGIDGAARVIEAEFRFPYLAHAPMEPLDGVIELREDGAEVWMGSQFPALDKPTLVQGLGVAPETLQLNVMLAGGSFGRRAQDTAHFAAELAEVAKAAGGPGAFKLVWTREDDLQGGYYRPLTVHRMRAGLDAEGALTGWDNVVVNQSIMAGGPMAQMMQDGLDPTAYEGSTRMPYALSDLRVGWAAQESPVPVLWWRSVGHTHTGYATEVFLDMVLEAQGKDPVQGRLDLLRADAGRDRAVLEKVAQMAGWDGTKLRDGRAYGVALHESFNTYVAQIAEVSDEGGMPRVHRVWCAVDCGVAVNPDVIRAQMEGGIGFGLGSVLYDEITLAEGGAVEQANFDTYRMLRIHEMPEVMVEILKSDADPTGVGEPGVPPIGPAVTNAWRALTGRNVTRLPFARALEA</sequence>
<dbReference type="Pfam" id="PF02738">
    <property type="entry name" value="MoCoBD_1"/>
    <property type="match status" value="1"/>
</dbReference>
<dbReference type="InterPro" id="IPR006311">
    <property type="entry name" value="TAT_signal"/>
</dbReference>
<dbReference type="EMBL" id="FNEJ01000005">
    <property type="protein sequence ID" value="SDI49749.1"/>
    <property type="molecule type" value="Genomic_DNA"/>
</dbReference>
<dbReference type="AlphaFoldDB" id="A0A1G8L206"/>
<organism evidence="3 4">
    <name type="scientific">Salipiger marinus</name>
    <dbReference type="NCBI Taxonomy" id="555512"/>
    <lineage>
        <taxon>Bacteria</taxon>
        <taxon>Pseudomonadati</taxon>
        <taxon>Pseudomonadota</taxon>
        <taxon>Alphaproteobacteria</taxon>
        <taxon>Rhodobacterales</taxon>
        <taxon>Roseobacteraceae</taxon>
        <taxon>Salipiger</taxon>
    </lineage>
</organism>
<evidence type="ECO:0000313" key="3">
    <source>
        <dbReference type="EMBL" id="SDI49749.1"/>
    </source>
</evidence>
<dbReference type="InterPro" id="IPR036856">
    <property type="entry name" value="Ald_Oxase/Xan_DH_a/b_sf"/>
</dbReference>
<dbReference type="Gene3D" id="3.90.1170.50">
    <property type="entry name" value="Aldehyde oxidase/xanthine dehydrogenase, a/b hammerhead"/>
    <property type="match status" value="1"/>
</dbReference>
<dbReference type="PROSITE" id="PS51318">
    <property type="entry name" value="TAT"/>
    <property type="match status" value="1"/>
</dbReference>
<dbReference type="SMART" id="SM01008">
    <property type="entry name" value="Ald_Xan_dh_C"/>
    <property type="match status" value="1"/>
</dbReference>
<dbReference type="InterPro" id="IPR000674">
    <property type="entry name" value="Ald_Oxase/Xan_DH_a/b"/>
</dbReference>
<keyword evidence="4" id="KW-1185">Reference proteome</keyword>
<evidence type="ECO:0000256" key="1">
    <source>
        <dbReference type="SAM" id="SignalP"/>
    </source>
</evidence>
<reference evidence="3 4" key="1">
    <citation type="submission" date="2016-10" db="EMBL/GenBank/DDBJ databases">
        <authorList>
            <person name="de Groot N.N."/>
        </authorList>
    </citation>
    <scope>NUCLEOTIDE SEQUENCE [LARGE SCALE GENOMIC DNA]</scope>
    <source>
        <strain evidence="3 4">DSM 26424</strain>
    </source>
</reference>
<proteinExistence type="predicted"/>
<name>A0A1G8L206_9RHOB</name>
<dbReference type="Proteomes" id="UP000199093">
    <property type="component" value="Unassembled WGS sequence"/>
</dbReference>
<evidence type="ECO:0000259" key="2">
    <source>
        <dbReference type="SMART" id="SM01008"/>
    </source>
</evidence>
<dbReference type="InterPro" id="IPR046867">
    <property type="entry name" value="AldOxase/xan_DH_MoCoBD2"/>
</dbReference>
<dbReference type="SUPFAM" id="SSF56003">
    <property type="entry name" value="Molybdenum cofactor-binding domain"/>
    <property type="match status" value="2"/>
</dbReference>
<dbReference type="InterPro" id="IPR008274">
    <property type="entry name" value="AldOxase/xan_DH_MoCoBD1"/>
</dbReference>
<feature type="signal peptide" evidence="1">
    <location>
        <begin position="1"/>
        <end position="40"/>
    </location>
</feature>
<evidence type="ECO:0000313" key="4">
    <source>
        <dbReference type="Proteomes" id="UP000199093"/>
    </source>
</evidence>
<dbReference type="InterPro" id="IPR012368">
    <property type="entry name" value="OxRdtase_Mopterin-bd_su_IorB"/>
</dbReference>
<dbReference type="PANTHER" id="PTHR47495:SF2">
    <property type="entry name" value="ALDEHYDE DEHYDROGENASE"/>
    <property type="match status" value="1"/>
</dbReference>
<dbReference type="InterPro" id="IPR037165">
    <property type="entry name" value="AldOxase/xan_DH_Mopterin-bd_sf"/>
</dbReference>
<dbReference type="Pfam" id="PF20256">
    <property type="entry name" value="MoCoBD_2"/>
    <property type="match status" value="2"/>
</dbReference>
<dbReference type="InterPro" id="IPR052516">
    <property type="entry name" value="N-heterocyclic_Hydroxylase"/>
</dbReference>
<feature type="chain" id="PRO_5011563360" evidence="1">
    <location>
        <begin position="41"/>
        <end position="734"/>
    </location>
</feature>
<dbReference type="PANTHER" id="PTHR47495">
    <property type="entry name" value="ALDEHYDE DEHYDROGENASE"/>
    <property type="match status" value="1"/>
</dbReference>
<accession>A0A1G8L206</accession>
<dbReference type="PIRSF" id="PIRSF036389">
    <property type="entry name" value="IOR_B"/>
    <property type="match status" value="1"/>
</dbReference>
<protein>
    <submittedName>
        <fullName evidence="3">Isoquinoline 1-oxidoreductase, beta subunit</fullName>
    </submittedName>
</protein>
<dbReference type="GO" id="GO:0016491">
    <property type="term" value="F:oxidoreductase activity"/>
    <property type="evidence" value="ECO:0007669"/>
    <property type="project" value="InterPro"/>
</dbReference>
<dbReference type="Gene3D" id="3.30.365.10">
    <property type="entry name" value="Aldehyde oxidase/xanthine dehydrogenase, molybdopterin binding domain"/>
    <property type="match status" value="4"/>
</dbReference>
<feature type="domain" description="Aldehyde oxidase/xanthine dehydrogenase a/b hammerhead" evidence="2">
    <location>
        <begin position="222"/>
        <end position="300"/>
    </location>
</feature>